<proteinExistence type="predicted"/>
<organism evidence="2 3">
    <name type="scientific">Burkholderia phage Musica</name>
    <dbReference type="NCBI Taxonomy" id="2924903"/>
    <lineage>
        <taxon>Viruses</taxon>
        <taxon>Duplodnaviria</taxon>
        <taxon>Heunggongvirae</taxon>
        <taxon>Uroviricota</taxon>
        <taxon>Caudoviricetes</taxon>
        <taxon>Peduoviridae</taxon>
        <taxon>Kayeltresvirus</taxon>
        <taxon>Kayeltresvirus musica</taxon>
    </lineage>
</organism>
<gene>
    <name evidence="2" type="ORF">CPT_Musica_015</name>
</gene>
<evidence type="ECO:0000313" key="3">
    <source>
        <dbReference type="Proteomes" id="UP000831589"/>
    </source>
</evidence>
<dbReference type="EMBL" id="OM638608">
    <property type="protein sequence ID" value="UNY41674.1"/>
    <property type="molecule type" value="Genomic_DNA"/>
</dbReference>
<name>A0AAE9K4N1_9CAUD</name>
<evidence type="ECO:0000256" key="1">
    <source>
        <dbReference type="SAM" id="MobiDB-lite"/>
    </source>
</evidence>
<feature type="region of interest" description="Disordered" evidence="1">
    <location>
        <begin position="1"/>
        <end position="27"/>
    </location>
</feature>
<keyword evidence="3" id="KW-1185">Reference proteome</keyword>
<feature type="region of interest" description="Disordered" evidence="1">
    <location>
        <begin position="111"/>
        <end position="133"/>
    </location>
</feature>
<reference evidence="2" key="1">
    <citation type="submission" date="2022-02" db="EMBL/GenBank/DDBJ databases">
        <title>Complete genome sequence of Burkholderia cenocepacia phage Musica.</title>
        <authorList>
            <person name="Le T."/>
            <person name="Yao G."/>
            <person name="Liu M."/>
            <person name="Gonzalez C."/>
        </authorList>
    </citation>
    <scope>NUCLEOTIDE SEQUENCE</scope>
</reference>
<sequence>MIRLARLTSDPLQAGFAGGDQERPGTGEQVAHDAAIGHQAHHVACQLDRLFRDVLLRQRQPRRKHARQVHVAIVHRPAARPYDEFGLLREPASTRPRTTWRFVPYGDAAQRQAGRLHHVRQRRELAPVDEANE</sequence>
<accession>A0AAE9K4N1</accession>
<dbReference type="Proteomes" id="UP000831589">
    <property type="component" value="Segment"/>
</dbReference>
<protein>
    <submittedName>
        <fullName evidence="2">Uncharacterized protein</fullName>
    </submittedName>
</protein>
<evidence type="ECO:0000313" key="2">
    <source>
        <dbReference type="EMBL" id="UNY41674.1"/>
    </source>
</evidence>